<dbReference type="Pfam" id="PF05552">
    <property type="entry name" value="MS_channel_1st_1"/>
    <property type="match status" value="2"/>
</dbReference>
<feature type="transmembrane region" description="Helical" evidence="2">
    <location>
        <begin position="246"/>
        <end position="267"/>
    </location>
</feature>
<keyword evidence="2" id="KW-0472">Membrane</keyword>
<feature type="transmembrane region" description="Helical" evidence="2">
    <location>
        <begin position="164"/>
        <end position="190"/>
    </location>
</feature>
<feature type="transmembrane region" description="Helical" evidence="2">
    <location>
        <begin position="279"/>
        <end position="306"/>
    </location>
</feature>
<evidence type="ECO:0008006" key="5">
    <source>
        <dbReference type="Google" id="ProtNLM"/>
    </source>
</evidence>
<dbReference type="eggNOG" id="arCOG01572">
    <property type="taxonomic scope" value="Archaea"/>
</dbReference>
<dbReference type="PANTHER" id="PTHR30221">
    <property type="entry name" value="SMALL-CONDUCTANCE MECHANOSENSITIVE CHANNEL"/>
    <property type="match status" value="1"/>
</dbReference>
<dbReference type="InterPro" id="IPR008910">
    <property type="entry name" value="MSC_TM_helix"/>
</dbReference>
<dbReference type="OrthoDB" id="214863at2157"/>
<feature type="transmembrane region" description="Helical" evidence="2">
    <location>
        <begin position="27"/>
        <end position="51"/>
    </location>
</feature>
<evidence type="ECO:0000313" key="4">
    <source>
        <dbReference type="Proteomes" id="UP000011566"/>
    </source>
</evidence>
<feature type="region of interest" description="Disordered" evidence="1">
    <location>
        <begin position="327"/>
        <end position="347"/>
    </location>
</feature>
<keyword evidence="2" id="KW-0812">Transmembrane</keyword>
<dbReference type="PANTHER" id="PTHR30221:SF1">
    <property type="entry name" value="SMALL-CONDUCTANCE MECHANOSENSITIVE CHANNEL"/>
    <property type="match status" value="1"/>
</dbReference>
<feature type="transmembrane region" description="Helical" evidence="2">
    <location>
        <begin position="210"/>
        <end position="234"/>
    </location>
</feature>
<feature type="compositionally biased region" description="Acidic residues" evidence="1">
    <location>
        <begin position="330"/>
        <end position="341"/>
    </location>
</feature>
<comment type="caution">
    <text evidence="3">The sequence shown here is derived from an EMBL/GenBank/DDBJ whole genome shotgun (WGS) entry which is preliminary data.</text>
</comment>
<dbReference type="InterPro" id="IPR045275">
    <property type="entry name" value="MscS_archaea/bacteria_type"/>
</dbReference>
<evidence type="ECO:0000256" key="2">
    <source>
        <dbReference type="SAM" id="Phobius"/>
    </source>
</evidence>
<dbReference type="PATRIC" id="fig|1132509.6.peg.396"/>
<protein>
    <recommendedName>
        <fullName evidence="5">TM helix repeat-containing protein</fullName>
    </recommendedName>
</protein>
<sequence>MKYSYTVNDGIVLQQVPQYLQDTVANIIGALPAIVAAIVILVIGLVVGRILGGVVERVVRRINPGQYTQGTPLARRDVDGDVAQALGDLAKYIVYFLALLLALDQVNLPIPGDVLSDITTAGLRVVVAAAILVAGFAVGRFVGDVVTGIVDGFGFDSYLRGTPLATVTASVGGVGRAVGVVVELLVYYFAVVAAVDALQFPALARPLGAFVGQLPLIVAGLLVLVVGIYLADVIGDFVAGIDRSRATDIVGMVVQLFVYYVVVVFALDTAGFDTTVLLTLLNTVVIAFFGALGVALALAVGIGVGWGSKDYVAENIDDWMRRARGSAADLAEEDSGTDEGFDSPPSD</sequence>
<dbReference type="EMBL" id="AOMB01000005">
    <property type="protein sequence ID" value="EMA41523.1"/>
    <property type="molecule type" value="Genomic_DNA"/>
</dbReference>
<evidence type="ECO:0000256" key="1">
    <source>
        <dbReference type="SAM" id="MobiDB-lite"/>
    </source>
</evidence>
<accession>M0M845</accession>
<dbReference type="Proteomes" id="UP000011566">
    <property type="component" value="Unassembled WGS sequence"/>
</dbReference>
<evidence type="ECO:0000313" key="3">
    <source>
        <dbReference type="EMBL" id="EMA41523.1"/>
    </source>
</evidence>
<dbReference type="AlphaFoldDB" id="M0M845"/>
<organism evidence="3 4">
    <name type="scientific">Halococcus hamelinensis 100A6</name>
    <dbReference type="NCBI Taxonomy" id="1132509"/>
    <lineage>
        <taxon>Archaea</taxon>
        <taxon>Methanobacteriati</taxon>
        <taxon>Methanobacteriota</taxon>
        <taxon>Stenosarchaea group</taxon>
        <taxon>Halobacteria</taxon>
        <taxon>Halobacteriales</taxon>
        <taxon>Halococcaceae</taxon>
        <taxon>Halococcus</taxon>
    </lineage>
</organism>
<reference evidence="3 4" key="1">
    <citation type="journal article" date="2014" name="PLoS Genet.">
        <title>Phylogenetically driven sequencing of extremely halophilic archaea reveals strategies for static and dynamic osmo-response.</title>
        <authorList>
            <person name="Becker E.A."/>
            <person name="Seitzer P.M."/>
            <person name="Tritt A."/>
            <person name="Larsen D."/>
            <person name="Krusor M."/>
            <person name="Yao A.I."/>
            <person name="Wu D."/>
            <person name="Madern D."/>
            <person name="Eisen J.A."/>
            <person name="Darling A.E."/>
            <person name="Facciotti M.T."/>
        </authorList>
    </citation>
    <scope>NUCLEOTIDE SEQUENCE [LARGE SCALE GENOMIC DNA]</scope>
    <source>
        <strain evidence="3 4">100A6</strain>
    </source>
</reference>
<name>M0M845_9EURY</name>
<dbReference type="Gene3D" id="1.10.287.1260">
    <property type="match status" value="1"/>
</dbReference>
<keyword evidence="4" id="KW-1185">Reference proteome</keyword>
<proteinExistence type="predicted"/>
<gene>
    <name evidence="3" type="ORF">C447_01675</name>
</gene>
<feature type="transmembrane region" description="Helical" evidence="2">
    <location>
        <begin position="122"/>
        <end position="143"/>
    </location>
</feature>
<dbReference type="RefSeq" id="WP_007690217.1">
    <property type="nucleotide sequence ID" value="NZ_AJRK01000419.1"/>
</dbReference>
<dbReference type="GO" id="GO:0008381">
    <property type="term" value="F:mechanosensitive monoatomic ion channel activity"/>
    <property type="evidence" value="ECO:0007669"/>
    <property type="project" value="InterPro"/>
</dbReference>
<keyword evidence="2" id="KW-1133">Transmembrane helix</keyword>